<protein>
    <recommendedName>
        <fullName evidence="2">DOD-type homing endonuclease domain-containing protein</fullName>
    </recommendedName>
</protein>
<dbReference type="EMBL" id="CM000776">
    <property type="protein sequence ID" value="EES89649.1"/>
    <property type="molecule type" value="Genomic_DNA"/>
</dbReference>
<feature type="coiled-coil region" evidence="1">
    <location>
        <begin position="263"/>
        <end position="290"/>
    </location>
</feature>
<dbReference type="CDD" id="cd00085">
    <property type="entry name" value="HNHc"/>
    <property type="match status" value="1"/>
</dbReference>
<dbReference type="GO" id="GO:0004519">
    <property type="term" value="F:endonuclease activity"/>
    <property type="evidence" value="ECO:0007669"/>
    <property type="project" value="InterPro"/>
</dbReference>
<accession>C5ZWY1</accession>
<dbReference type="InterPro" id="IPR003615">
    <property type="entry name" value="HNH_nuc"/>
</dbReference>
<evidence type="ECO:0000256" key="1">
    <source>
        <dbReference type="SAM" id="Coils"/>
    </source>
</evidence>
<keyword evidence="1" id="KW-0175">Coiled coil</keyword>
<name>C5ZWY1_9HELI</name>
<dbReference type="PROSITE" id="PS50819">
    <property type="entry name" value="INTEIN_ENDONUCLEASE"/>
    <property type="match status" value="1"/>
</dbReference>
<dbReference type="REBASE" id="42007">
    <property type="entry name" value="Hca5491ORF934P"/>
</dbReference>
<dbReference type="eggNOG" id="ENOG5033QJJ">
    <property type="taxonomic scope" value="Bacteria"/>
</dbReference>
<reference evidence="3 4" key="1">
    <citation type="journal article" date="2009" name="J. Bacteriol.">
        <title>Genome sequence of the emerging pathogen Helicobacter canadensis.</title>
        <authorList>
            <person name="Loman N.J."/>
            <person name="Snyder L.A."/>
            <person name="Linton J.D."/>
            <person name="Langdon R."/>
            <person name="Lawson A.J."/>
            <person name="Weinstock G.M."/>
            <person name="Wren B.W."/>
            <person name="Pallen M.J."/>
        </authorList>
    </citation>
    <scope>NUCLEOTIDE SEQUENCE [LARGE SCALE GENOMIC DNA]</scope>
    <source>
        <strain evidence="3 4">MIT 98-5491</strain>
    </source>
</reference>
<evidence type="ECO:0000259" key="2">
    <source>
        <dbReference type="PROSITE" id="PS50819"/>
    </source>
</evidence>
<gene>
    <name evidence="3" type="ORF">HCAN_0935</name>
</gene>
<organism evidence="3 4">
    <name type="scientific">Helicobacter canadensis MIT 98-5491</name>
    <dbReference type="NCBI Taxonomy" id="537970"/>
    <lineage>
        <taxon>Bacteria</taxon>
        <taxon>Pseudomonadati</taxon>
        <taxon>Campylobacterota</taxon>
        <taxon>Epsilonproteobacteria</taxon>
        <taxon>Campylobacterales</taxon>
        <taxon>Helicobacteraceae</taxon>
        <taxon>Helicobacter</taxon>
    </lineage>
</organism>
<evidence type="ECO:0000313" key="4">
    <source>
        <dbReference type="Proteomes" id="UP000007032"/>
    </source>
</evidence>
<dbReference type="AlphaFoldDB" id="C5ZWY1"/>
<keyword evidence="4" id="KW-1185">Reference proteome</keyword>
<dbReference type="HOGENOM" id="CLU_057674_0_0_7"/>
<dbReference type="Pfam" id="PF01844">
    <property type="entry name" value="HNH"/>
    <property type="match status" value="1"/>
</dbReference>
<dbReference type="GO" id="GO:0003676">
    <property type="term" value="F:nucleic acid binding"/>
    <property type="evidence" value="ECO:0007669"/>
    <property type="project" value="InterPro"/>
</dbReference>
<dbReference type="InterPro" id="IPR004042">
    <property type="entry name" value="Intein_endonuc_central"/>
</dbReference>
<proteinExistence type="predicted"/>
<feature type="domain" description="DOD-type homing endonuclease" evidence="2">
    <location>
        <begin position="111"/>
        <end position="170"/>
    </location>
</feature>
<dbReference type="GO" id="GO:0008270">
    <property type="term" value="F:zinc ion binding"/>
    <property type="evidence" value="ECO:0007669"/>
    <property type="project" value="InterPro"/>
</dbReference>
<dbReference type="InterPro" id="IPR002711">
    <property type="entry name" value="HNH"/>
</dbReference>
<sequence>MEYLKVSDFLASEAEMPFLLGAFYGRYCFTDDGSLIYTLSVYRKSSYMSDEAFYEESKIDYLKQLNFQSEISQWHINNNEKIKRAEFVFVLENDLRLSQSQFFARLYTKILLSDFVGNNNFLEERKKFARAFFELRGSIDTKRPLLAKDYFYNSILELKRISLFLDNLGLSINVLNINFRDLQSQYVSGENRRNTQLRINLYWYLEKIGLMNIYKAEIVKRAYGIDYEYTGNGYYSFECRAPTFNKNSFQERINFYATRILNNDLTERDIKNLREELNFDENTNNDFKRNINIAQLVRYQTKDECAACKNKYNIADRSFLLRKFPERYYTEIHHFVSVGKEKELDVVENLTKLCPACHRALGRGKASEQYQKKLIENIMDANEYNLEFASLIFESDDKDYLIQKVYENLK</sequence>
<dbReference type="Proteomes" id="UP000007032">
    <property type="component" value="Chromosome"/>
</dbReference>
<dbReference type="STRING" id="537970.HCAN_0935"/>
<evidence type="ECO:0000313" key="3">
    <source>
        <dbReference type="EMBL" id="EES89649.1"/>
    </source>
</evidence>
<dbReference type="RefSeq" id="WP_006656858.1">
    <property type="nucleotide sequence ID" value="NZ_CM000776.2"/>
</dbReference>